<proteinExistence type="predicted"/>
<dbReference type="RefSeq" id="WP_086717288.1">
    <property type="nucleotide sequence ID" value="NZ_BLAG01000009.1"/>
</dbReference>
<protein>
    <submittedName>
        <fullName evidence="1">Uncharacterized protein</fullName>
    </submittedName>
</protein>
<evidence type="ECO:0000313" key="2">
    <source>
        <dbReference type="Proteomes" id="UP000325598"/>
    </source>
</evidence>
<dbReference type="GeneID" id="96752382"/>
<sequence length="235" mass="25474">MRDKKVWIAALVTVLTSLAVLIAQGGWDWLTGELSEPPGLTAYAPSIDGCAPRYFDDGELKELGTPEQVRRGGVMIPTAELWPTVHVTLQAKTGQAIVVTGAQVSVLSSRSLPERGAVVKATDCGGGMDERAFDVDLRATPVALKPTVERTAQGAVVRSRDFPYKVSSGDPEQLAFHVKNVDRDVRFAITLKWVSEGEPGRTRLDNGGRGYRVMALPKSLPRYDLAEVVGHRPAR</sequence>
<comment type="caution">
    <text evidence="1">The sequence shown here is derived from an EMBL/GenBank/DDBJ whole genome shotgun (WGS) entry which is preliminary data.</text>
</comment>
<organism evidence="1 2">
    <name type="scientific">Streptomyces angustmyceticus</name>
    <dbReference type="NCBI Taxonomy" id="285578"/>
    <lineage>
        <taxon>Bacteria</taxon>
        <taxon>Bacillati</taxon>
        <taxon>Actinomycetota</taxon>
        <taxon>Actinomycetes</taxon>
        <taxon>Kitasatosporales</taxon>
        <taxon>Streptomycetaceae</taxon>
        <taxon>Streptomyces</taxon>
    </lineage>
</organism>
<accession>A0A5J4LES0</accession>
<dbReference type="Proteomes" id="UP000325598">
    <property type="component" value="Unassembled WGS sequence"/>
</dbReference>
<evidence type="ECO:0000313" key="1">
    <source>
        <dbReference type="EMBL" id="GES31004.1"/>
    </source>
</evidence>
<dbReference type="AlphaFoldDB" id="A0A5J4LES0"/>
<gene>
    <name evidence="1" type="ORF">San01_34910</name>
</gene>
<name>A0A5J4LES0_9ACTN</name>
<keyword evidence="2" id="KW-1185">Reference proteome</keyword>
<dbReference type="EMBL" id="BLAG01000009">
    <property type="protein sequence ID" value="GES31004.1"/>
    <property type="molecule type" value="Genomic_DNA"/>
</dbReference>
<reference evidence="1 2" key="1">
    <citation type="submission" date="2019-10" db="EMBL/GenBank/DDBJ databases">
        <title>Whole genome shotgun sequence of Streptomyces angustmyceticus NBRC 3934.</title>
        <authorList>
            <person name="Hosoyama A."/>
            <person name="Ichikawa N."/>
            <person name="Kimura A."/>
            <person name="Kitahashi Y."/>
            <person name="Komaki H."/>
            <person name="Uohara A."/>
        </authorList>
    </citation>
    <scope>NUCLEOTIDE SEQUENCE [LARGE SCALE GENOMIC DNA]</scope>
    <source>
        <strain evidence="1 2">NBRC 3934</strain>
    </source>
</reference>
<dbReference type="OrthoDB" id="4230433at2"/>